<name>A0A974P4M5_9CAUL</name>
<reference evidence="1" key="1">
    <citation type="submission" date="2021-01" db="EMBL/GenBank/DDBJ databases">
        <title>Genome sequence of Phenylobacterium sp. 20VBR1 isolated from a valley glaceir, Ny-Alesund, Svalbard.</title>
        <authorList>
            <person name="Thomas F.A."/>
            <person name="Krishnan K.P."/>
            <person name="Sinha R.K."/>
        </authorList>
    </citation>
    <scope>NUCLEOTIDE SEQUENCE</scope>
    <source>
        <strain evidence="1">20VBR1</strain>
    </source>
</reference>
<dbReference type="AlphaFoldDB" id="A0A974P4M5"/>
<organism evidence="1">
    <name type="scientific">Phenylobacterium glaciei</name>
    <dbReference type="NCBI Taxonomy" id="2803784"/>
    <lineage>
        <taxon>Bacteria</taxon>
        <taxon>Pseudomonadati</taxon>
        <taxon>Pseudomonadota</taxon>
        <taxon>Alphaproteobacteria</taxon>
        <taxon>Caulobacterales</taxon>
        <taxon>Caulobacteraceae</taxon>
        <taxon>Phenylobacterium</taxon>
    </lineage>
</organism>
<dbReference type="EMBL" id="CP068570">
    <property type="protein sequence ID" value="QQZ51126.1"/>
    <property type="molecule type" value="Genomic_DNA"/>
</dbReference>
<protein>
    <recommendedName>
        <fullName evidence="2">SIR2-like domain-containing protein</fullName>
    </recommendedName>
</protein>
<evidence type="ECO:0008006" key="2">
    <source>
        <dbReference type="Google" id="ProtNLM"/>
    </source>
</evidence>
<sequence>MLSGSTVLVLGAGSSVDFGMPVGSELAKDIRDRLAFHFDFGTVLKGDEILAMQFQRAFGDRSPSAFAAAQRLASVIGSFKSIDDCLYTHGADELMMTVGKAAIVRAIAAKEHSSWLRKLWSGQADARAQALAKLDSGWVHQIVQMLVTGRRAADRRDLFSDLSLVTFNYDRCAETALFHLVRQAYAIEDVEAVPIMEGLKVYRPYGGLAHSRGCRHRTRPSVQNTLTHLEWRRASRSTLKSWASALTSSKCRASCRPQATSCF</sequence>
<evidence type="ECO:0000313" key="1">
    <source>
        <dbReference type="EMBL" id="QQZ51126.1"/>
    </source>
</evidence>
<proteinExistence type="predicted"/>
<gene>
    <name evidence="1" type="ORF">JKL49_08330</name>
</gene>
<accession>A0A974P4M5</accession>